<evidence type="ECO:0000259" key="1">
    <source>
        <dbReference type="Pfam" id="PF08473"/>
    </source>
</evidence>
<dbReference type="GO" id="GO:0005891">
    <property type="term" value="C:voltage-gated calcium channel complex"/>
    <property type="evidence" value="ECO:0007669"/>
    <property type="project" value="TreeGrafter"/>
</dbReference>
<name>A0A5J5N0H2_MUNRE</name>
<dbReference type="InterPro" id="IPR051173">
    <property type="entry name" value="Ca_channel_alpha-2/delta"/>
</dbReference>
<accession>A0A5J5N0H2</accession>
<reference evidence="2 3" key="1">
    <citation type="submission" date="2019-06" db="EMBL/GenBank/DDBJ databases">
        <title>Discovery of a novel chromosome fission-fusion reversal in muntjac.</title>
        <authorList>
            <person name="Mudd A.B."/>
            <person name="Bredeson J.V."/>
            <person name="Baum R."/>
            <person name="Hockemeyer D."/>
            <person name="Rokhsar D.S."/>
        </authorList>
    </citation>
    <scope>NUCLEOTIDE SEQUENCE [LARGE SCALE GENOMIC DNA]</scope>
    <source>
        <strain evidence="2">UCam_UCB_Mr</strain>
        <tissue evidence="2">Fibroblast cell line</tissue>
    </source>
</reference>
<comment type="caution">
    <text evidence="2">The sequence shown here is derived from an EMBL/GenBank/DDBJ whole genome shotgun (WGS) entry which is preliminary data.</text>
</comment>
<dbReference type="GO" id="GO:0005245">
    <property type="term" value="F:voltage-gated calcium channel activity"/>
    <property type="evidence" value="ECO:0007669"/>
    <property type="project" value="TreeGrafter"/>
</dbReference>
<dbReference type="Pfam" id="PF08473">
    <property type="entry name" value="VGCC_alpha2"/>
    <property type="match status" value="1"/>
</dbReference>
<dbReference type="Proteomes" id="UP000326062">
    <property type="component" value="Chromosome 1"/>
</dbReference>
<evidence type="ECO:0000313" key="2">
    <source>
        <dbReference type="EMBL" id="KAB0385403.1"/>
    </source>
</evidence>
<dbReference type="EMBL" id="VCEB01000001">
    <property type="protein sequence ID" value="KAB0385403.1"/>
    <property type="molecule type" value="Genomic_DNA"/>
</dbReference>
<dbReference type="PANTHER" id="PTHR10166:SF59">
    <property type="entry name" value="VOLTAGE-DEPENDENT CALCIUM CHANNEL SUBUNIT ALPHA-2_DELTA-4"/>
    <property type="match status" value="1"/>
</dbReference>
<sequence>MRMEFLQRSFWAATQQCGAAEGPCPESCQDSDLDCFIVDNNGFILISERPQEVGRFLGEVDGALVTQLLSMGVFSQVTMYDYQAMCRPPTHHHSASQPLVSPISALLTATRWLVNELLLLLLEWRAWGSWRGDHGAEAKTVFHHSHKHKKQDLLQPCDTAYPVFVHQTAVREANGTVECRACQKSFVMQQVPSSNLLLLVTDRTCDCSIFPSVLREAEEVKYILWGSMTSAHNASVKCSRMRSQKLRRRPDTCHAFHPEENAQDCGGASDTSASLPLLLLPLWAWVLLSQLLR</sequence>
<feature type="domain" description="Voltage-dependent calcium channel alpha-2/delta subunit conserved region" evidence="1">
    <location>
        <begin position="7"/>
        <end position="266"/>
    </location>
</feature>
<dbReference type="PANTHER" id="PTHR10166">
    <property type="entry name" value="VOLTAGE-DEPENDENT CALCIUM CHANNEL SUBUNIT ALPHA-2/DELTA-RELATED"/>
    <property type="match status" value="1"/>
</dbReference>
<gene>
    <name evidence="2" type="ORF">FD755_000359</name>
</gene>
<evidence type="ECO:0000313" key="3">
    <source>
        <dbReference type="Proteomes" id="UP000326062"/>
    </source>
</evidence>
<proteinExistence type="predicted"/>
<keyword evidence="3" id="KW-1185">Reference proteome</keyword>
<protein>
    <recommendedName>
        <fullName evidence="1">Voltage-dependent calcium channel alpha-2/delta subunit conserved region domain-containing protein</fullName>
    </recommendedName>
</protein>
<organism evidence="2 3">
    <name type="scientific">Muntiacus reevesi</name>
    <name type="common">Reeves' muntjac</name>
    <name type="synonym">Cervus reevesi</name>
    <dbReference type="NCBI Taxonomy" id="9886"/>
    <lineage>
        <taxon>Eukaryota</taxon>
        <taxon>Metazoa</taxon>
        <taxon>Chordata</taxon>
        <taxon>Craniata</taxon>
        <taxon>Vertebrata</taxon>
        <taxon>Euteleostomi</taxon>
        <taxon>Mammalia</taxon>
        <taxon>Eutheria</taxon>
        <taxon>Laurasiatheria</taxon>
        <taxon>Artiodactyla</taxon>
        <taxon>Ruminantia</taxon>
        <taxon>Pecora</taxon>
        <taxon>Cervidae</taxon>
        <taxon>Muntiacinae</taxon>
        <taxon>Muntiacus</taxon>
    </lineage>
</organism>
<dbReference type="InterPro" id="IPR013680">
    <property type="entry name" value="VDCC_a2/dsu"/>
</dbReference>
<dbReference type="AlphaFoldDB" id="A0A5J5N0H2"/>